<dbReference type="RefSeq" id="WP_011968983.1">
    <property type="nucleotide sequence ID" value="NZ_CP073279.1"/>
</dbReference>
<keyword evidence="1" id="KW-0175">Coiled coil</keyword>
<dbReference type="Proteomes" id="UP000631418">
    <property type="component" value="Unassembled WGS sequence"/>
</dbReference>
<evidence type="ECO:0000313" key="5">
    <source>
        <dbReference type="Proteomes" id="UP000822184"/>
    </source>
</evidence>
<evidence type="ECO:0000256" key="2">
    <source>
        <dbReference type="SAM" id="MobiDB-lite"/>
    </source>
</evidence>
<sequence length="619" mass="67288">MDVSKFNEKLNKVDGHTYVIEETVYPVSGVYEKELEHDNVNITTLNVYTGSKLTGDKIDSYSTSTPSMTPWKTIIRIFSSISPLYISYETSGDQIEAEDINNLQDAVVGTQENLNNEINRATNAEKVLTDNLNTEISRAKSSENTLTNNLNSEVARAKSAESILTTNLDSEINRAKAKESSIDAELSNRYTKDKVYTKDEVLQKISELINNAPNVLDTFKEIADALGNDPNFATTMTTMLAGKVDKVSGKGLSTNDYTDTEKANLADTNNKKHEHGNKSVIDGITATLIGYWNAAYTHISDTIKHITSDERTLWNTVSNKVDKITGKSLSTNDFDNNYKGKIDGISSNANKVEVSTTNGNIKIDGAEKTVYTHPSGTNPHGTTKTDVGLGNVTNDPQVKRSEMGAANGVATLDSSGINNQAPKPHTHDDRYYTESEANSKFATKDEISTAGYGDMLKSVYDINNNGVVDRAEKLSTARKINGVNFDGSSDITINAIPSGKTIDGNFISNFRNQVKGDTNSGDFLASIRNDTANVDSSPQFGSGIGFGRGDTHGYLYMNYSSAFAFIGAGNAGKLNWTRQLAFLDSNIASATKATQDSDGKQINSTYVKKGMTWNDLEGV</sequence>
<accession>A0AAE5H7P4</accession>
<reference evidence="4" key="1">
    <citation type="submission" date="2020-06" db="EMBL/GenBank/DDBJ databases">
        <title>Genomic insights into acetone-butanol-ethanol (ABE) fermentation by sequencing solventogenic clostridia strains.</title>
        <authorList>
            <person name="Brown S."/>
        </authorList>
    </citation>
    <scope>NUCLEOTIDE SEQUENCE</scope>
    <source>
        <strain evidence="4">DJ123</strain>
    </source>
</reference>
<dbReference type="EMBL" id="JADOEF010000004">
    <property type="protein sequence ID" value="MBF7812257.1"/>
    <property type="molecule type" value="Genomic_DNA"/>
</dbReference>
<feature type="region of interest" description="Disordered" evidence="2">
    <location>
        <begin position="372"/>
        <end position="395"/>
    </location>
</feature>
<comment type="caution">
    <text evidence="4">The sequence shown here is derived from an EMBL/GenBank/DDBJ whole genome shotgun (WGS) entry which is preliminary data.</text>
</comment>
<gene>
    <name evidence="4" type="ORF">BCD95_004158</name>
    <name evidence="3" type="ORF">IS491_27080</name>
</gene>
<evidence type="ECO:0000313" key="4">
    <source>
        <dbReference type="EMBL" id="NSB15899.1"/>
    </source>
</evidence>
<dbReference type="EMBL" id="JABTDW010000001">
    <property type="protein sequence ID" value="NSB15899.1"/>
    <property type="molecule type" value="Genomic_DNA"/>
</dbReference>
<proteinExistence type="predicted"/>
<protein>
    <submittedName>
        <fullName evidence="4">Uncharacterized protein</fullName>
    </submittedName>
</protein>
<name>A0AAE5H7P4_CLOBE</name>
<organism evidence="4 5">
    <name type="scientific">Clostridium beijerinckii</name>
    <name type="common">Clostridium MP</name>
    <dbReference type="NCBI Taxonomy" id="1520"/>
    <lineage>
        <taxon>Bacteria</taxon>
        <taxon>Bacillati</taxon>
        <taxon>Bacillota</taxon>
        <taxon>Clostridia</taxon>
        <taxon>Eubacteriales</taxon>
        <taxon>Clostridiaceae</taxon>
        <taxon>Clostridium</taxon>
    </lineage>
</organism>
<feature type="compositionally biased region" description="Polar residues" evidence="2">
    <location>
        <begin position="412"/>
        <end position="421"/>
    </location>
</feature>
<dbReference type="AlphaFoldDB" id="A0AAE5H7P4"/>
<reference evidence="3" key="2">
    <citation type="submission" date="2020-11" db="EMBL/GenBank/DDBJ databases">
        <authorList>
            <person name="Thieme N."/>
            <person name="Liebl W."/>
            <person name="Zverlov V."/>
        </authorList>
    </citation>
    <scope>NUCLEOTIDE SEQUENCE</scope>
    <source>
        <strain evidence="3">NT08</strain>
    </source>
</reference>
<evidence type="ECO:0000256" key="1">
    <source>
        <dbReference type="SAM" id="Coils"/>
    </source>
</evidence>
<evidence type="ECO:0000313" key="3">
    <source>
        <dbReference type="EMBL" id="MBF7812257.1"/>
    </source>
</evidence>
<feature type="coiled-coil region" evidence="1">
    <location>
        <begin position="100"/>
        <end position="131"/>
    </location>
</feature>
<feature type="region of interest" description="Disordered" evidence="2">
    <location>
        <begin position="410"/>
        <end position="430"/>
    </location>
</feature>
<dbReference type="Proteomes" id="UP000822184">
    <property type="component" value="Unassembled WGS sequence"/>
</dbReference>